<dbReference type="SUPFAM" id="SSF53850">
    <property type="entry name" value="Periplasmic binding protein-like II"/>
    <property type="match status" value="1"/>
</dbReference>
<dbReference type="InterPro" id="IPR000914">
    <property type="entry name" value="SBP_5_dom"/>
</dbReference>
<dbReference type="PANTHER" id="PTHR30290:SF83">
    <property type="entry name" value="ABC TRANSPORTER SUBSTRATE-BINDING PROTEIN"/>
    <property type="match status" value="1"/>
</dbReference>
<evidence type="ECO:0000313" key="4">
    <source>
        <dbReference type="Proteomes" id="UP001212821"/>
    </source>
</evidence>
<protein>
    <submittedName>
        <fullName evidence="3">ABC transporter substrate-binding protein</fullName>
    </submittedName>
</protein>
<keyword evidence="1" id="KW-0732">Signal</keyword>
<name>A0ABY7Q3H7_9ACTN</name>
<feature type="signal peptide" evidence="1">
    <location>
        <begin position="1"/>
        <end position="19"/>
    </location>
</feature>
<keyword evidence="4" id="KW-1185">Reference proteome</keyword>
<reference evidence="4" key="1">
    <citation type="submission" date="2022-12" db="EMBL/GenBank/DDBJ databases">
        <authorList>
            <person name="Mo P."/>
        </authorList>
    </citation>
    <scope>NUCLEOTIDE SEQUENCE [LARGE SCALE GENOMIC DNA]</scope>
    <source>
        <strain evidence="4">HUAS 3-15</strain>
    </source>
</reference>
<dbReference type="Gene3D" id="3.90.76.10">
    <property type="entry name" value="Dipeptide-binding Protein, Domain 1"/>
    <property type="match status" value="1"/>
</dbReference>
<accession>A0ABY7Q3H7</accession>
<dbReference type="PIRSF" id="PIRSF002741">
    <property type="entry name" value="MppA"/>
    <property type="match status" value="1"/>
</dbReference>
<feature type="chain" id="PRO_5046054987" evidence="1">
    <location>
        <begin position="20"/>
        <end position="549"/>
    </location>
</feature>
<dbReference type="PANTHER" id="PTHR30290">
    <property type="entry name" value="PERIPLASMIC BINDING COMPONENT OF ABC TRANSPORTER"/>
    <property type="match status" value="1"/>
</dbReference>
<evidence type="ECO:0000259" key="2">
    <source>
        <dbReference type="Pfam" id="PF00496"/>
    </source>
</evidence>
<evidence type="ECO:0000313" key="3">
    <source>
        <dbReference type="EMBL" id="WBP87200.1"/>
    </source>
</evidence>
<organism evidence="3 4">
    <name type="scientific">Kitasatospora cathayae</name>
    <dbReference type="NCBI Taxonomy" id="3004092"/>
    <lineage>
        <taxon>Bacteria</taxon>
        <taxon>Bacillati</taxon>
        <taxon>Actinomycetota</taxon>
        <taxon>Actinomycetes</taxon>
        <taxon>Kitasatosporales</taxon>
        <taxon>Streptomycetaceae</taxon>
        <taxon>Kitasatospora</taxon>
    </lineage>
</organism>
<dbReference type="Gene3D" id="3.40.190.10">
    <property type="entry name" value="Periplasmic binding protein-like II"/>
    <property type="match status" value="1"/>
</dbReference>
<proteinExistence type="predicted"/>
<sequence length="549" mass="59221">MRGVSQAKWVVAAVAVALAATACSSSGSSDSSGGSSDSGAVNAAGVFSYQSGEPQNPLQPANANETIGGRIIKNLFTGLVDYDPATGALRNQVADKIETTDAKNYTVTLKSGWTFHDGTPVTAASFVKAWNWSANVKNNQINSSWFSDIVGYDAVHPEKGDPTGTEMSGLKIVDDTHFTIELTSPVSYFTYKLGYSAFSPLPEGFFKDPAGYGEKPVGNGPYQFVSWEHNKAITVKAYDKYAGSNKPKNGGIVFRNYATGEAAYKDLMSDTLDVLDQVDSTDLPKFKDDLGKRAVDQPQGAIQNISFALYNADWSSLDKDKAAKIRQGISMAIDRDTITKTVLNGNRQAADAFVAPGVMGYKAGTCGDACKFDPAKAKQLITENGGVPGGKLSIMYNSDGSHKEWVDAVCNSIRQSTGVECIGDPKPDFKTVRDLVTKQQVPSMMRTGWQQDYPLNANFLRDVYGTGASSNDSHYSSPEFDKLAKEADAATSVEKTAELYQQAEAVLAKDMPSIPLWYYKTSSGYSNKVQNVKFDSFGDPVFTDVEVKK</sequence>
<dbReference type="InterPro" id="IPR030678">
    <property type="entry name" value="Peptide/Ni-bd"/>
</dbReference>
<dbReference type="PROSITE" id="PS51257">
    <property type="entry name" value="PROKAR_LIPOPROTEIN"/>
    <property type="match status" value="1"/>
</dbReference>
<evidence type="ECO:0000256" key="1">
    <source>
        <dbReference type="SAM" id="SignalP"/>
    </source>
</evidence>
<dbReference type="EMBL" id="CP115450">
    <property type="protein sequence ID" value="WBP87200.1"/>
    <property type="molecule type" value="Genomic_DNA"/>
</dbReference>
<dbReference type="Gene3D" id="3.10.105.10">
    <property type="entry name" value="Dipeptide-binding Protein, Domain 3"/>
    <property type="match status" value="1"/>
</dbReference>
<feature type="domain" description="Solute-binding protein family 5" evidence="2">
    <location>
        <begin position="91"/>
        <end position="470"/>
    </location>
</feature>
<dbReference type="Pfam" id="PF00496">
    <property type="entry name" value="SBP_bac_5"/>
    <property type="match status" value="1"/>
</dbReference>
<dbReference type="RefSeq" id="WP_270144433.1">
    <property type="nucleotide sequence ID" value="NZ_CP115450.1"/>
</dbReference>
<dbReference type="InterPro" id="IPR039424">
    <property type="entry name" value="SBP_5"/>
</dbReference>
<dbReference type="Proteomes" id="UP001212821">
    <property type="component" value="Chromosome"/>
</dbReference>
<dbReference type="CDD" id="cd00995">
    <property type="entry name" value="PBP2_NikA_DppA_OppA_like"/>
    <property type="match status" value="1"/>
</dbReference>
<gene>
    <name evidence="3" type="ORF">O1G21_16010</name>
</gene>